<dbReference type="InterPro" id="IPR018714">
    <property type="entry name" value="DUF2237"/>
</dbReference>
<keyword evidence="2" id="KW-1133">Transmembrane helix</keyword>
<feature type="transmembrane region" description="Helical" evidence="2">
    <location>
        <begin position="28"/>
        <end position="50"/>
    </location>
</feature>
<accession>A0A813DH92</accession>
<dbReference type="PANTHER" id="PTHR37466:SF1">
    <property type="entry name" value="SLR1628 PROTEIN"/>
    <property type="match status" value="1"/>
</dbReference>
<evidence type="ECO:0000313" key="4">
    <source>
        <dbReference type="Proteomes" id="UP000654075"/>
    </source>
</evidence>
<dbReference type="Pfam" id="PF09996">
    <property type="entry name" value="DUF2237"/>
    <property type="match status" value="1"/>
</dbReference>
<feature type="region of interest" description="Disordered" evidence="1">
    <location>
        <begin position="1"/>
        <end position="21"/>
    </location>
</feature>
<dbReference type="OrthoDB" id="1517790at2759"/>
<feature type="non-terminal residue" evidence="3">
    <location>
        <position position="149"/>
    </location>
</feature>
<keyword evidence="2" id="KW-0812">Transmembrane</keyword>
<evidence type="ECO:0000256" key="1">
    <source>
        <dbReference type="SAM" id="MobiDB-lite"/>
    </source>
</evidence>
<proteinExistence type="predicted"/>
<dbReference type="PANTHER" id="PTHR37466">
    <property type="entry name" value="SLR1628 PROTEIN"/>
    <property type="match status" value="1"/>
</dbReference>
<dbReference type="EMBL" id="CAJNNV010002883">
    <property type="protein sequence ID" value="CAE8588011.1"/>
    <property type="molecule type" value="Genomic_DNA"/>
</dbReference>
<dbReference type="AlphaFoldDB" id="A0A813DH92"/>
<feature type="compositionally biased region" description="Polar residues" evidence="1">
    <location>
        <begin position="1"/>
        <end position="15"/>
    </location>
</feature>
<protein>
    <submittedName>
        <fullName evidence="3">Uncharacterized protein</fullName>
    </submittedName>
</protein>
<keyword evidence="4" id="KW-1185">Reference proteome</keyword>
<dbReference type="Gene3D" id="3.30.56.110">
    <property type="entry name" value="Protein of unknown function DUF2237"/>
    <property type="match status" value="1"/>
</dbReference>
<evidence type="ECO:0000313" key="3">
    <source>
        <dbReference type="EMBL" id="CAE8588011.1"/>
    </source>
</evidence>
<sequence>MAFSSGKTCNSPSSDATRDVTRQRRLPAAARLVLCLALLLLLRPAEWLFVPASLAGLRISGGIYASRTADPHASRGSALESAAPLPLWARERGTSFIRRSAARSEPEIQPVENILGRQLQQCSADPLTGWYRDGFCRTDESDGGRHLVC</sequence>
<dbReference type="Proteomes" id="UP000654075">
    <property type="component" value="Unassembled WGS sequence"/>
</dbReference>
<organism evidence="3 4">
    <name type="scientific">Polarella glacialis</name>
    <name type="common">Dinoflagellate</name>
    <dbReference type="NCBI Taxonomy" id="89957"/>
    <lineage>
        <taxon>Eukaryota</taxon>
        <taxon>Sar</taxon>
        <taxon>Alveolata</taxon>
        <taxon>Dinophyceae</taxon>
        <taxon>Suessiales</taxon>
        <taxon>Suessiaceae</taxon>
        <taxon>Polarella</taxon>
    </lineage>
</organism>
<evidence type="ECO:0000256" key="2">
    <source>
        <dbReference type="SAM" id="Phobius"/>
    </source>
</evidence>
<keyword evidence="2" id="KW-0472">Membrane</keyword>
<reference evidence="3" key="1">
    <citation type="submission" date="2021-02" db="EMBL/GenBank/DDBJ databases">
        <authorList>
            <person name="Dougan E. K."/>
            <person name="Rhodes N."/>
            <person name="Thang M."/>
            <person name="Chan C."/>
        </authorList>
    </citation>
    <scope>NUCLEOTIDE SEQUENCE</scope>
</reference>
<gene>
    <name evidence="3" type="ORF">PGLA1383_LOCUS6832</name>
</gene>
<comment type="caution">
    <text evidence="3">The sequence shown here is derived from an EMBL/GenBank/DDBJ whole genome shotgun (WGS) entry which is preliminary data.</text>
</comment>
<name>A0A813DH92_POLGL</name>